<dbReference type="Proteomes" id="UP000292695">
    <property type="component" value="Unassembled WGS sequence"/>
</dbReference>
<sequence>MTAVLFPVGHYNGIRPGPDEESEPSHVIRIGWKQHRLDDDAFAAWVLSHGLPGTGKGQWTEADVVEQAELAGLSDAPEHLEKLVTDGLVIRIPDDPAPATWFAQTYRMDVMFVGLGNAPDRLDGYGVGIPGIGVAAILDPDCYELWQWGSVARTLWDSCQVRATVTAEPSWRPDPEAALVEILGDLRFLLAHGCAYLDVAG</sequence>
<accession>A0A4R0I701</accession>
<organism evidence="1 2">
    <name type="scientific">Kribbella sindirgiensis</name>
    <dbReference type="NCBI Taxonomy" id="1124744"/>
    <lineage>
        <taxon>Bacteria</taxon>
        <taxon>Bacillati</taxon>
        <taxon>Actinomycetota</taxon>
        <taxon>Actinomycetes</taxon>
        <taxon>Propionibacteriales</taxon>
        <taxon>Kribbellaceae</taxon>
        <taxon>Kribbella</taxon>
    </lineage>
</organism>
<dbReference type="OrthoDB" id="3692316at2"/>
<reference evidence="1 2" key="1">
    <citation type="submission" date="2019-02" db="EMBL/GenBank/DDBJ databases">
        <title>Kribbella capetownensis sp. nov. and Kribbella speibonae sp. nov., isolated from soil.</title>
        <authorList>
            <person name="Curtis S.M."/>
            <person name="Norton I."/>
            <person name="Everest G.J."/>
            <person name="Meyers P.R."/>
        </authorList>
    </citation>
    <scope>NUCLEOTIDE SEQUENCE [LARGE SCALE GENOMIC DNA]</scope>
    <source>
        <strain evidence="1 2">DSM 27082</strain>
    </source>
</reference>
<dbReference type="RefSeq" id="WP_131295251.1">
    <property type="nucleotide sequence ID" value="NZ_SJKA01000018.1"/>
</dbReference>
<protein>
    <submittedName>
        <fullName evidence="1">Uncharacterized protein</fullName>
    </submittedName>
</protein>
<evidence type="ECO:0000313" key="1">
    <source>
        <dbReference type="EMBL" id="TCC22340.1"/>
    </source>
</evidence>
<proteinExistence type="predicted"/>
<dbReference type="AlphaFoldDB" id="A0A4R0I701"/>
<gene>
    <name evidence="1" type="ORF">E0H50_34755</name>
</gene>
<dbReference type="EMBL" id="SJKA01000018">
    <property type="protein sequence ID" value="TCC22340.1"/>
    <property type="molecule type" value="Genomic_DNA"/>
</dbReference>
<evidence type="ECO:0000313" key="2">
    <source>
        <dbReference type="Proteomes" id="UP000292695"/>
    </source>
</evidence>
<name>A0A4R0I701_9ACTN</name>
<comment type="caution">
    <text evidence="1">The sequence shown here is derived from an EMBL/GenBank/DDBJ whole genome shotgun (WGS) entry which is preliminary data.</text>
</comment>
<keyword evidence="2" id="KW-1185">Reference proteome</keyword>